<feature type="domain" description="PIK helical" evidence="2">
    <location>
        <begin position="53"/>
        <end position="231"/>
    </location>
</feature>
<keyword evidence="1" id="KW-0472">Membrane</keyword>
<dbReference type="Gene3D" id="1.25.40.70">
    <property type="entry name" value="Phosphatidylinositol 3-kinase, accessory domain (PIK)"/>
    <property type="match status" value="1"/>
</dbReference>
<dbReference type="SUPFAM" id="SSF48371">
    <property type="entry name" value="ARM repeat"/>
    <property type="match status" value="1"/>
</dbReference>
<dbReference type="GO" id="GO:0048015">
    <property type="term" value="P:phosphatidylinositol-mediated signaling"/>
    <property type="evidence" value="ECO:0007669"/>
    <property type="project" value="TreeGrafter"/>
</dbReference>
<keyword evidence="1" id="KW-0812">Transmembrane</keyword>
<dbReference type="GO" id="GO:0005737">
    <property type="term" value="C:cytoplasm"/>
    <property type="evidence" value="ECO:0007669"/>
    <property type="project" value="TreeGrafter"/>
</dbReference>
<dbReference type="GO" id="GO:0016303">
    <property type="term" value="F:1-phosphatidylinositol-3-kinase activity"/>
    <property type="evidence" value="ECO:0007669"/>
    <property type="project" value="TreeGrafter"/>
</dbReference>
<evidence type="ECO:0000313" key="3">
    <source>
        <dbReference type="EMBL" id="CAL1571664.1"/>
    </source>
</evidence>
<dbReference type="PANTHER" id="PTHR10048">
    <property type="entry name" value="PHOSPHATIDYLINOSITOL KINASE"/>
    <property type="match status" value="1"/>
</dbReference>
<evidence type="ECO:0000259" key="2">
    <source>
        <dbReference type="PROSITE" id="PS51545"/>
    </source>
</evidence>
<accession>A0AAV2J2C3</accession>
<dbReference type="PROSITE" id="PS51545">
    <property type="entry name" value="PIK_HELICAL"/>
    <property type="match status" value="1"/>
</dbReference>
<dbReference type="GO" id="GO:0035005">
    <property type="term" value="F:1-phosphatidylinositol-4-phosphate 3-kinase activity"/>
    <property type="evidence" value="ECO:0007669"/>
    <property type="project" value="TreeGrafter"/>
</dbReference>
<dbReference type="SMART" id="SM00145">
    <property type="entry name" value="PI3Ka"/>
    <property type="match status" value="1"/>
</dbReference>
<sequence>MLNPIGTVQTNPYTENATALHINFPEYLPHSIVFPPFDKILEKAAEIAGASDCVPMSRGGKKFHIELKEIMERDPLSQLCENEKDLIWTLRHDCRENFPQSLPKLLLSVKWSKHEDMAQLQALLQIWPKLSPRDALELLDFNYPDQYVREYAVGCLRDMSDDELSQYLLQLVQVLRYEPYYDCALTHFLLQRAQGNRKIGHFLFWHLRSVHNVCFCLLLLMVLMLASVCSY</sequence>
<dbReference type="Proteomes" id="UP001497482">
    <property type="component" value="Chromosome 10"/>
</dbReference>
<dbReference type="GO" id="GO:0005886">
    <property type="term" value="C:plasma membrane"/>
    <property type="evidence" value="ECO:0007669"/>
    <property type="project" value="TreeGrafter"/>
</dbReference>
<name>A0AAV2J2C3_KNICA</name>
<evidence type="ECO:0000256" key="1">
    <source>
        <dbReference type="SAM" id="Phobius"/>
    </source>
</evidence>
<dbReference type="InterPro" id="IPR001263">
    <property type="entry name" value="PI3K_accessory_dom"/>
</dbReference>
<keyword evidence="4" id="KW-1185">Reference proteome</keyword>
<feature type="transmembrane region" description="Helical" evidence="1">
    <location>
        <begin position="202"/>
        <end position="226"/>
    </location>
</feature>
<organism evidence="3 4">
    <name type="scientific">Knipowitschia caucasica</name>
    <name type="common">Caucasian dwarf goby</name>
    <name type="synonym">Pomatoschistus caucasicus</name>
    <dbReference type="NCBI Taxonomy" id="637954"/>
    <lineage>
        <taxon>Eukaryota</taxon>
        <taxon>Metazoa</taxon>
        <taxon>Chordata</taxon>
        <taxon>Craniata</taxon>
        <taxon>Vertebrata</taxon>
        <taxon>Euteleostomi</taxon>
        <taxon>Actinopterygii</taxon>
        <taxon>Neopterygii</taxon>
        <taxon>Teleostei</taxon>
        <taxon>Neoteleostei</taxon>
        <taxon>Acanthomorphata</taxon>
        <taxon>Gobiaria</taxon>
        <taxon>Gobiiformes</taxon>
        <taxon>Gobioidei</taxon>
        <taxon>Gobiidae</taxon>
        <taxon>Gobiinae</taxon>
        <taxon>Knipowitschia</taxon>
    </lineage>
</organism>
<dbReference type="PANTHER" id="PTHR10048:SF33">
    <property type="entry name" value="PHOSPHATIDYLINOSITOL 4,5-BISPHOSPHATE 3-KINASE CATALYTIC SUBUNIT BETA ISOFORM"/>
    <property type="match status" value="1"/>
</dbReference>
<protein>
    <recommendedName>
        <fullName evidence="2">PIK helical domain-containing protein</fullName>
    </recommendedName>
</protein>
<proteinExistence type="predicted"/>
<evidence type="ECO:0000313" key="4">
    <source>
        <dbReference type="Proteomes" id="UP001497482"/>
    </source>
</evidence>
<gene>
    <name evidence="3" type="ORF">KC01_LOCUS3762</name>
</gene>
<dbReference type="EMBL" id="OZ035832">
    <property type="protein sequence ID" value="CAL1571664.1"/>
    <property type="molecule type" value="Genomic_DNA"/>
</dbReference>
<reference evidence="3 4" key="1">
    <citation type="submission" date="2024-04" db="EMBL/GenBank/DDBJ databases">
        <authorList>
            <person name="Waldvogel A.-M."/>
            <person name="Schoenle A."/>
        </authorList>
    </citation>
    <scope>NUCLEOTIDE SEQUENCE [LARGE SCALE GENOMIC DNA]</scope>
</reference>
<dbReference type="AlphaFoldDB" id="A0AAV2J2C3"/>
<keyword evidence="1" id="KW-1133">Transmembrane helix</keyword>
<dbReference type="InterPro" id="IPR035892">
    <property type="entry name" value="C2_domain_sf"/>
</dbReference>
<dbReference type="InterPro" id="IPR015433">
    <property type="entry name" value="PI3/4_kinase"/>
</dbReference>
<dbReference type="GO" id="GO:0016477">
    <property type="term" value="P:cell migration"/>
    <property type="evidence" value="ECO:0007669"/>
    <property type="project" value="TreeGrafter"/>
</dbReference>
<dbReference type="Pfam" id="PF00613">
    <property type="entry name" value="PI3Ka"/>
    <property type="match status" value="1"/>
</dbReference>
<dbReference type="GO" id="GO:0043491">
    <property type="term" value="P:phosphatidylinositol 3-kinase/protein kinase B signal transduction"/>
    <property type="evidence" value="ECO:0007669"/>
    <property type="project" value="TreeGrafter"/>
</dbReference>
<dbReference type="GO" id="GO:0005942">
    <property type="term" value="C:phosphatidylinositol 3-kinase complex"/>
    <property type="evidence" value="ECO:0007669"/>
    <property type="project" value="TreeGrafter"/>
</dbReference>
<dbReference type="InterPro" id="IPR016024">
    <property type="entry name" value="ARM-type_fold"/>
</dbReference>
<dbReference type="InterPro" id="IPR042236">
    <property type="entry name" value="PI3K_accessory_sf"/>
</dbReference>
<dbReference type="Gene3D" id="2.60.40.150">
    <property type="entry name" value="C2 domain"/>
    <property type="match status" value="1"/>
</dbReference>